<gene>
    <name evidence="7" type="ORF">ABB30_13290</name>
</gene>
<sequence>MPTLISNTPALSRRSVLQQAWPIILASASVPLLGMVDSAVIGHYGTTHELAALALGALFFNFVYWGFGFLRMATTGFVARASGAGDRRQLVAAIVRPLLLGLGIGVLLCLLQWPLARAFHVLMGAGPQVLAGSQDYVLARIWGAPAALALYALCGALIGQGRSRALLAVQVLLNGSNALLDITLAGCLGMGVYGIGLGTALAEWGSCLFALWLVWRCPRLGLAGTASSAAAVWRELFADRAAWRQMWVANGDLLVRTLCLLAGFAWFARLGGQLGAATLAANHLLLQLVAFSAFFLDGFAHVAEARVGAALGGNDRAGLRRIVRLTSELALLSALLLSAMLWLGGAPVLGLLTSLAEVLAQAQAQLPWVALYVLLSVAAFQLDGLCIGAMATAAMRRAALCSLLLFVPVAWLGQRYAGNHGLWAAMLLFVVARAVFLWPAWRVLQRA</sequence>
<dbReference type="EMBL" id="LDJM01000036">
    <property type="protein sequence ID" value="KRG74948.1"/>
    <property type="molecule type" value="Genomic_DNA"/>
</dbReference>
<dbReference type="NCBIfam" id="TIGR00797">
    <property type="entry name" value="matE"/>
    <property type="match status" value="1"/>
</dbReference>
<name>A0A0R0DBH0_9GAMM</name>
<feature type="transmembrane region" description="Helical" evidence="6">
    <location>
        <begin position="247"/>
        <end position="268"/>
    </location>
</feature>
<keyword evidence="4 6" id="KW-1133">Transmembrane helix</keyword>
<evidence type="ECO:0000256" key="1">
    <source>
        <dbReference type="ARBA" id="ARBA00004141"/>
    </source>
</evidence>
<comment type="subcellular location">
    <subcellularLocation>
        <location evidence="1">Membrane</location>
        <topology evidence="1">Multi-pass membrane protein</topology>
    </subcellularLocation>
</comment>
<evidence type="ECO:0000313" key="8">
    <source>
        <dbReference type="Proteomes" id="UP000050956"/>
    </source>
</evidence>
<evidence type="ECO:0000256" key="3">
    <source>
        <dbReference type="ARBA" id="ARBA00022692"/>
    </source>
</evidence>
<feature type="transmembrane region" description="Helical" evidence="6">
    <location>
        <begin position="90"/>
        <end position="116"/>
    </location>
</feature>
<feature type="transmembrane region" description="Helical" evidence="6">
    <location>
        <begin position="398"/>
        <end position="416"/>
    </location>
</feature>
<reference evidence="7 8" key="1">
    <citation type="submission" date="2015-05" db="EMBL/GenBank/DDBJ databases">
        <title>Genome sequencing and analysis of members of genus Stenotrophomonas.</title>
        <authorList>
            <person name="Patil P.P."/>
            <person name="Midha S."/>
            <person name="Patil P.B."/>
        </authorList>
    </citation>
    <scope>NUCLEOTIDE SEQUENCE [LARGE SCALE GENOMIC DNA]</scope>
    <source>
        <strain evidence="7 8">DSM 24757</strain>
    </source>
</reference>
<dbReference type="Pfam" id="PF01554">
    <property type="entry name" value="MatE"/>
    <property type="match status" value="2"/>
</dbReference>
<dbReference type="PANTHER" id="PTHR42893">
    <property type="entry name" value="PROTEIN DETOXIFICATION 44, CHLOROPLASTIC-RELATED"/>
    <property type="match status" value="1"/>
</dbReference>
<feature type="transmembrane region" description="Helical" evidence="6">
    <location>
        <begin position="274"/>
        <end position="296"/>
    </location>
</feature>
<proteinExistence type="inferred from homology"/>
<dbReference type="PANTHER" id="PTHR42893:SF46">
    <property type="entry name" value="PROTEIN DETOXIFICATION 44, CHLOROPLASTIC"/>
    <property type="match status" value="1"/>
</dbReference>
<accession>A0A0R0DBH0</accession>
<evidence type="ECO:0000256" key="5">
    <source>
        <dbReference type="ARBA" id="ARBA00023136"/>
    </source>
</evidence>
<dbReference type="PATRIC" id="fig|336566.3.peg.2166"/>
<comment type="caution">
    <text evidence="7">The sequence shown here is derived from an EMBL/GenBank/DDBJ whole genome shotgun (WGS) entry which is preliminary data.</text>
</comment>
<feature type="transmembrane region" description="Helical" evidence="6">
    <location>
        <begin position="329"/>
        <end position="349"/>
    </location>
</feature>
<feature type="transmembrane region" description="Helical" evidence="6">
    <location>
        <begin position="50"/>
        <end position="70"/>
    </location>
</feature>
<feature type="transmembrane region" description="Helical" evidence="6">
    <location>
        <begin position="136"/>
        <end position="158"/>
    </location>
</feature>
<dbReference type="GO" id="GO:0042910">
    <property type="term" value="F:xenobiotic transmembrane transporter activity"/>
    <property type="evidence" value="ECO:0007669"/>
    <property type="project" value="InterPro"/>
</dbReference>
<dbReference type="STRING" id="336566.ABB30_13290"/>
<feature type="transmembrane region" description="Helical" evidence="6">
    <location>
        <begin position="21"/>
        <end position="44"/>
    </location>
</feature>
<dbReference type="OrthoDB" id="9789527at2"/>
<dbReference type="GO" id="GO:0005886">
    <property type="term" value="C:plasma membrane"/>
    <property type="evidence" value="ECO:0007669"/>
    <property type="project" value="TreeGrafter"/>
</dbReference>
<dbReference type="CDD" id="cd13136">
    <property type="entry name" value="MATE_DinF_like"/>
    <property type="match status" value="1"/>
</dbReference>
<feature type="transmembrane region" description="Helical" evidence="6">
    <location>
        <begin position="369"/>
        <end position="391"/>
    </location>
</feature>
<evidence type="ECO:0000256" key="4">
    <source>
        <dbReference type="ARBA" id="ARBA00022989"/>
    </source>
</evidence>
<evidence type="ECO:0000313" key="7">
    <source>
        <dbReference type="EMBL" id="KRG74948.1"/>
    </source>
</evidence>
<keyword evidence="3 6" id="KW-0812">Transmembrane</keyword>
<dbReference type="InterPro" id="IPR044644">
    <property type="entry name" value="DinF-like"/>
</dbReference>
<evidence type="ECO:0000256" key="6">
    <source>
        <dbReference type="SAM" id="Phobius"/>
    </source>
</evidence>
<comment type="similarity">
    <text evidence="2">Belongs to the multi antimicrobial extrusion (MATE) (TC 2.A.66.1) family.</text>
</comment>
<feature type="transmembrane region" description="Helical" evidence="6">
    <location>
        <begin position="192"/>
        <end position="215"/>
    </location>
</feature>
<feature type="transmembrane region" description="Helical" evidence="6">
    <location>
        <begin position="165"/>
        <end position="186"/>
    </location>
</feature>
<dbReference type="Proteomes" id="UP000050956">
    <property type="component" value="Unassembled WGS sequence"/>
</dbReference>
<feature type="transmembrane region" description="Helical" evidence="6">
    <location>
        <begin position="422"/>
        <end position="441"/>
    </location>
</feature>
<dbReference type="GO" id="GO:0015297">
    <property type="term" value="F:antiporter activity"/>
    <property type="evidence" value="ECO:0007669"/>
    <property type="project" value="InterPro"/>
</dbReference>
<organism evidence="7 8">
    <name type="scientific">Stenotrophomonas ginsengisoli</name>
    <dbReference type="NCBI Taxonomy" id="336566"/>
    <lineage>
        <taxon>Bacteria</taxon>
        <taxon>Pseudomonadati</taxon>
        <taxon>Pseudomonadota</taxon>
        <taxon>Gammaproteobacteria</taxon>
        <taxon>Lysobacterales</taxon>
        <taxon>Lysobacteraceae</taxon>
        <taxon>Stenotrophomonas</taxon>
    </lineage>
</organism>
<dbReference type="RefSeq" id="WP_057638802.1">
    <property type="nucleotide sequence ID" value="NZ_LDJM01000036.1"/>
</dbReference>
<protein>
    <submittedName>
        <fullName evidence="7">Multidrug transporter MATE</fullName>
    </submittedName>
</protein>
<evidence type="ECO:0000256" key="2">
    <source>
        <dbReference type="ARBA" id="ARBA00010199"/>
    </source>
</evidence>
<dbReference type="AlphaFoldDB" id="A0A0R0DBH0"/>
<keyword evidence="8" id="KW-1185">Reference proteome</keyword>
<keyword evidence="5 6" id="KW-0472">Membrane</keyword>
<dbReference type="InterPro" id="IPR002528">
    <property type="entry name" value="MATE_fam"/>
</dbReference>